<evidence type="ECO:0008006" key="3">
    <source>
        <dbReference type="Google" id="ProtNLM"/>
    </source>
</evidence>
<comment type="caution">
    <text evidence="1">The sequence shown here is derived from an EMBL/GenBank/DDBJ whole genome shotgun (WGS) entry which is preliminary data.</text>
</comment>
<reference evidence="1" key="1">
    <citation type="submission" date="2022-04" db="EMBL/GenBank/DDBJ databases">
        <title>Mucilaginibacter sp. RS28 isolated from freshwater.</title>
        <authorList>
            <person name="Ko S.-R."/>
        </authorList>
    </citation>
    <scope>NUCLEOTIDE SEQUENCE</scope>
    <source>
        <strain evidence="1">RS28</strain>
    </source>
</reference>
<sequence length="143" mass="16494">MEEQNIQLFKAGQHIDVRGVLTYFNDLDLQGIKRLYIIEHPDTSIVRAWQGHKRENKWFLVLNGAFNLLTVQPDNWDNPSTDLKPALNLLKATDVSILHVPGGHATGITALESDSRLLVFSDLSTEESQKDDFRFDKNLWYQW</sequence>
<protein>
    <recommendedName>
        <fullName evidence="3">dTDP-4-dehydrorhamnose 3,5-epimerase</fullName>
    </recommendedName>
</protein>
<accession>A0A9X2B8C6</accession>
<evidence type="ECO:0000313" key="2">
    <source>
        <dbReference type="Proteomes" id="UP001139450"/>
    </source>
</evidence>
<name>A0A9X2B8C6_9SPHI</name>
<dbReference type="Gene3D" id="2.60.120.10">
    <property type="entry name" value="Jelly Rolls"/>
    <property type="match status" value="1"/>
</dbReference>
<organism evidence="1 2">
    <name type="scientific">Mucilaginibacter straminoryzae</name>
    <dbReference type="NCBI Taxonomy" id="2932774"/>
    <lineage>
        <taxon>Bacteria</taxon>
        <taxon>Pseudomonadati</taxon>
        <taxon>Bacteroidota</taxon>
        <taxon>Sphingobacteriia</taxon>
        <taxon>Sphingobacteriales</taxon>
        <taxon>Sphingobacteriaceae</taxon>
        <taxon>Mucilaginibacter</taxon>
    </lineage>
</organism>
<dbReference type="Proteomes" id="UP001139450">
    <property type="component" value="Unassembled WGS sequence"/>
</dbReference>
<evidence type="ECO:0000313" key="1">
    <source>
        <dbReference type="EMBL" id="MCJ8208575.1"/>
    </source>
</evidence>
<dbReference type="SUPFAM" id="SSF51182">
    <property type="entry name" value="RmlC-like cupins"/>
    <property type="match status" value="1"/>
</dbReference>
<gene>
    <name evidence="1" type="ORF">MUY27_02570</name>
</gene>
<dbReference type="EMBL" id="JALJEJ010000001">
    <property type="protein sequence ID" value="MCJ8208575.1"/>
    <property type="molecule type" value="Genomic_DNA"/>
</dbReference>
<dbReference type="InterPro" id="IPR014710">
    <property type="entry name" value="RmlC-like_jellyroll"/>
</dbReference>
<dbReference type="InterPro" id="IPR011051">
    <property type="entry name" value="RmlC_Cupin_sf"/>
</dbReference>
<dbReference type="RefSeq" id="WP_245128403.1">
    <property type="nucleotide sequence ID" value="NZ_JALJEJ010000001.1"/>
</dbReference>
<dbReference type="AlphaFoldDB" id="A0A9X2B8C6"/>
<proteinExistence type="predicted"/>
<keyword evidence="2" id="KW-1185">Reference proteome</keyword>